<dbReference type="PANTHER" id="PTHR43027:SF2">
    <property type="entry name" value="TRANSPORT PERMEASE PROTEIN"/>
    <property type="match status" value="1"/>
</dbReference>
<evidence type="ECO:0000256" key="1">
    <source>
        <dbReference type="ARBA" id="ARBA00004141"/>
    </source>
</evidence>
<feature type="transmembrane region" description="Helical" evidence="5">
    <location>
        <begin position="219"/>
        <end position="244"/>
    </location>
</feature>
<name>H5XG17_9PSEU</name>
<feature type="transmembrane region" description="Helical" evidence="5">
    <location>
        <begin position="38"/>
        <end position="57"/>
    </location>
</feature>
<dbReference type="Pfam" id="PF12698">
    <property type="entry name" value="ABC2_membrane_3"/>
    <property type="match status" value="1"/>
</dbReference>
<dbReference type="InterPro" id="IPR047817">
    <property type="entry name" value="ABC2_TM_bact-type"/>
</dbReference>
<keyword evidence="2 5" id="KW-0812">Transmembrane</keyword>
<dbReference type="STRING" id="882082.SaccyDRAFT_3772"/>
<dbReference type="GO" id="GO:0016020">
    <property type="term" value="C:membrane"/>
    <property type="evidence" value="ECO:0007669"/>
    <property type="project" value="UniProtKB-SubCell"/>
</dbReference>
<protein>
    <submittedName>
        <fullName evidence="7">ABC-type multidrug transport system, permease component</fullName>
    </submittedName>
</protein>
<dbReference type="OrthoDB" id="9778589at2"/>
<feature type="transmembrane region" description="Helical" evidence="5">
    <location>
        <begin position="338"/>
        <end position="360"/>
    </location>
</feature>
<feature type="transmembrane region" description="Helical" evidence="5">
    <location>
        <begin position="175"/>
        <end position="195"/>
    </location>
</feature>
<dbReference type="InterPro" id="IPR052902">
    <property type="entry name" value="ABC-2_transporter"/>
</dbReference>
<dbReference type="PANTHER" id="PTHR43027">
    <property type="entry name" value="DOXORUBICIN RESISTANCE ABC TRANSPORTER PERMEASE PROTEIN DRRC-RELATED"/>
    <property type="match status" value="1"/>
</dbReference>
<sequence length="364" mass="39367">MTTTEEERTTTKRGTTAPTPFRALSVAMFKGIVREKTTLFFTFLFPLMFLVIFGLLFNGQGDTRVTVAVVGEGPVITALEHTEALDLESVGTVEEAEEQVRDGDLPAYVTQDGDTVRVRFAASAQETASLVLGIVDGVVNRTNVAVTGQEPRFSLDAEQVEDASLEAIQYMTPGILGWAVAMGAVFGAAITLVNWRRNQVLRRLRLAPVRPSTVLTSRLLVTLGVSAAQFVLFVSVALLPAFGLKLTGQWWLALPLLMLGTLAFFAIGMLVGAWCRTEESASTVANLVTLPMAFLSGAFFPIETAPSWLQQVSWALPMRHLNEGMLDVMVRGHGVEALLVPALVLVGFTAVIGALAAKVFRWEP</sequence>
<dbReference type="HOGENOM" id="CLU_039483_0_0_11"/>
<evidence type="ECO:0000313" key="7">
    <source>
        <dbReference type="EMBL" id="EHR62599.1"/>
    </source>
</evidence>
<feature type="domain" description="ABC transmembrane type-2" evidence="6">
    <location>
        <begin position="128"/>
        <end position="363"/>
    </location>
</feature>
<keyword evidence="4 5" id="KW-0472">Membrane</keyword>
<dbReference type="eggNOG" id="COG0842">
    <property type="taxonomic scope" value="Bacteria"/>
</dbReference>
<dbReference type="PROSITE" id="PS51012">
    <property type="entry name" value="ABC_TM2"/>
    <property type="match status" value="1"/>
</dbReference>
<comment type="subcellular location">
    <subcellularLocation>
        <location evidence="1">Membrane</location>
        <topology evidence="1">Multi-pass membrane protein</topology>
    </subcellularLocation>
</comment>
<evidence type="ECO:0000256" key="4">
    <source>
        <dbReference type="ARBA" id="ARBA00023136"/>
    </source>
</evidence>
<evidence type="ECO:0000313" key="8">
    <source>
        <dbReference type="Proteomes" id="UP000002791"/>
    </source>
</evidence>
<dbReference type="AlphaFoldDB" id="H5XG17"/>
<evidence type="ECO:0000256" key="3">
    <source>
        <dbReference type="ARBA" id="ARBA00022989"/>
    </source>
</evidence>
<dbReference type="Proteomes" id="UP000002791">
    <property type="component" value="Chromosome"/>
</dbReference>
<proteinExistence type="predicted"/>
<keyword evidence="8" id="KW-1185">Reference proteome</keyword>
<keyword evidence="3 5" id="KW-1133">Transmembrane helix</keyword>
<feature type="transmembrane region" description="Helical" evidence="5">
    <location>
        <begin position="284"/>
        <end position="302"/>
    </location>
</feature>
<evidence type="ECO:0000256" key="2">
    <source>
        <dbReference type="ARBA" id="ARBA00022692"/>
    </source>
</evidence>
<dbReference type="InterPro" id="IPR013525">
    <property type="entry name" value="ABC2_TM"/>
</dbReference>
<reference evidence="7 8" key="1">
    <citation type="submission" date="2011-11" db="EMBL/GenBank/DDBJ databases">
        <title>The Noncontiguous Finished sequence of Saccharomonospora cyanea NA-134.</title>
        <authorList>
            <consortium name="US DOE Joint Genome Institute"/>
            <person name="Lucas S."/>
            <person name="Han J."/>
            <person name="Lapidus A."/>
            <person name="Cheng J.-F."/>
            <person name="Goodwin L."/>
            <person name="Pitluck S."/>
            <person name="Peters L."/>
            <person name="Ovchinnikova G."/>
            <person name="Lu M."/>
            <person name="Detter J.C."/>
            <person name="Han C."/>
            <person name="Tapia R."/>
            <person name="Land M."/>
            <person name="Hauser L."/>
            <person name="Kyrpides N."/>
            <person name="Ivanova N."/>
            <person name="Pagani I."/>
            <person name="Brambilla E.-M."/>
            <person name="Klenk H.-P."/>
            <person name="Woyke T."/>
        </authorList>
    </citation>
    <scope>NUCLEOTIDE SEQUENCE [LARGE SCALE GENOMIC DNA]</scope>
    <source>
        <strain evidence="7 8">NA-134</strain>
    </source>
</reference>
<gene>
    <name evidence="7" type="ORF">SaccyDRAFT_3772</name>
</gene>
<dbReference type="GO" id="GO:0140359">
    <property type="term" value="F:ABC-type transporter activity"/>
    <property type="evidence" value="ECO:0007669"/>
    <property type="project" value="InterPro"/>
</dbReference>
<evidence type="ECO:0000256" key="5">
    <source>
        <dbReference type="SAM" id="Phobius"/>
    </source>
</evidence>
<evidence type="ECO:0000259" key="6">
    <source>
        <dbReference type="PROSITE" id="PS51012"/>
    </source>
</evidence>
<dbReference type="EMBL" id="CM001440">
    <property type="protein sequence ID" value="EHR62599.1"/>
    <property type="molecule type" value="Genomic_DNA"/>
</dbReference>
<organism evidence="7 8">
    <name type="scientific">Saccharomonospora cyanea NA-134</name>
    <dbReference type="NCBI Taxonomy" id="882082"/>
    <lineage>
        <taxon>Bacteria</taxon>
        <taxon>Bacillati</taxon>
        <taxon>Actinomycetota</taxon>
        <taxon>Actinomycetes</taxon>
        <taxon>Pseudonocardiales</taxon>
        <taxon>Pseudonocardiaceae</taxon>
        <taxon>Saccharomonospora</taxon>
    </lineage>
</organism>
<feature type="transmembrane region" description="Helical" evidence="5">
    <location>
        <begin position="250"/>
        <end position="272"/>
    </location>
</feature>
<dbReference type="RefSeq" id="WP_005458490.1">
    <property type="nucleotide sequence ID" value="NZ_CM001440.1"/>
</dbReference>
<accession>H5XG17</accession>